<evidence type="ECO:0000256" key="2">
    <source>
        <dbReference type="ARBA" id="ARBA00007489"/>
    </source>
</evidence>
<evidence type="ECO:0000256" key="18">
    <source>
        <dbReference type="ARBA" id="ARBA00023201"/>
    </source>
</evidence>
<name>A0A9Q0Y3Q4_9SAUR</name>
<organism evidence="23 24">
    <name type="scientific">Phrynocephalus forsythii</name>
    <dbReference type="NCBI Taxonomy" id="171643"/>
    <lineage>
        <taxon>Eukaryota</taxon>
        <taxon>Metazoa</taxon>
        <taxon>Chordata</taxon>
        <taxon>Craniata</taxon>
        <taxon>Vertebrata</taxon>
        <taxon>Euteleostomi</taxon>
        <taxon>Lepidosauria</taxon>
        <taxon>Squamata</taxon>
        <taxon>Bifurcata</taxon>
        <taxon>Unidentata</taxon>
        <taxon>Episquamata</taxon>
        <taxon>Toxicofera</taxon>
        <taxon>Iguania</taxon>
        <taxon>Acrodonta</taxon>
        <taxon>Agamidae</taxon>
        <taxon>Agaminae</taxon>
        <taxon>Phrynocephalus</taxon>
    </lineage>
</organism>
<evidence type="ECO:0000256" key="13">
    <source>
        <dbReference type="ARBA" id="ARBA00022989"/>
    </source>
</evidence>
<feature type="transmembrane region" description="Helical" evidence="20">
    <location>
        <begin position="836"/>
        <end position="856"/>
    </location>
</feature>
<dbReference type="GO" id="GO:0005516">
    <property type="term" value="F:calmodulin binding"/>
    <property type="evidence" value="ECO:0007669"/>
    <property type="project" value="UniProtKB-KW"/>
</dbReference>
<dbReference type="GO" id="GO:0030424">
    <property type="term" value="C:axon"/>
    <property type="evidence" value="ECO:0007669"/>
    <property type="project" value="TreeGrafter"/>
</dbReference>
<evidence type="ECO:0000256" key="6">
    <source>
        <dbReference type="ARBA" id="ARBA00022568"/>
    </source>
</evidence>
<evidence type="ECO:0000256" key="11">
    <source>
        <dbReference type="ARBA" id="ARBA00022837"/>
    </source>
</evidence>
<sequence>MRGLKNPAAHPGRLHLSGIILLLLLMGKVHSEHPTEDNTTYRQECTGSYICHKGVILPIWEPQDPSFGDKIARATVYFVAMVYMFLGVSIIADRFMSSIEVITSQEREITIKKPNGETTKTTVRIWNETVSNLTLMALGSSAPEILLSVIEVCGHGFTAGDLGPSTIVGSAAFNMFVIIALCVYVVPDGEIRKIKHLRVFFVTAAWSIFAYTWLYLILSVISPGVVEVWEGLLTFFFFPICVVFAWVADRRLLFYKYVYKKYRAGKQRGMIIEHEGEGPQSKADIEMDGKVVNSHVESFLDGTLVLEVDEKDQDDEEARREMARILKELKQKHPDKEIEQLIELANYQVLSQQQKSRAFYRIQATRLMTGAGNILKRHAADQARKAVSMHEVNCEVTDNDPISKVYFEQSTYQCLENCGTVALTVVRRGGDLTKTVSVDFRTEDGTANAGSDYEFTEGTVVFKPGETQKEIRVGIIDDDIFEEDENFLVHLSNVKVSSEESEEDLLEANHVAGVACLGSPSTATVTIFDDDHAGIFTFEEPVTHVSESVGTMEVKVLRTSGARGNVIVPYKTVEGTAKGGGEDFEDTCGELEFQNDEIVKTISIKIIDDEEYEKNKIFYIEIGEPRLVEMSEKKGDFTITEENEEKQPLTSKEEEERRIAEMGRPILGEHTKLEVIIEESYEFKNTVDKLIKKTNLALVVGTNSWREQFIEAITVSAGEDDDDDECGEEKLPSCFDYVMHFLTVFWKVLFAFVPPTDYWNGWACFVVSILMIGLLTAFIGDLASHFGCTIGLKDSVTAVVFVALGTSVPDTFASKVAATQDQYADASIGNVTGSNAVNVFLGIGVAWSIAAIYHAANGDSFKVEPGTLAFSVTLFTIFAFISVGVLLYRRRPEIGGELGGPRTAKLLTSSLFVLLWLLYILFSSLEAYCHIKGF</sequence>
<evidence type="ECO:0000256" key="19">
    <source>
        <dbReference type="ARBA" id="ARBA00033667"/>
    </source>
</evidence>
<evidence type="ECO:0000256" key="8">
    <source>
        <dbReference type="ARBA" id="ARBA00022723"/>
    </source>
</evidence>
<dbReference type="InterPro" id="IPR004836">
    <property type="entry name" value="Na_Ca_Ex"/>
</dbReference>
<keyword evidence="18" id="KW-0739">Sodium transport</keyword>
<dbReference type="OrthoDB" id="418484at2759"/>
<dbReference type="GO" id="GO:0098794">
    <property type="term" value="C:postsynapse"/>
    <property type="evidence" value="ECO:0007669"/>
    <property type="project" value="TreeGrafter"/>
</dbReference>
<keyword evidence="8" id="KW-0479">Metal-binding</keyword>
<dbReference type="FunFam" id="2.60.40.2030:FF:000001">
    <property type="entry name" value="sodium/calcium exchanger 1 isoform X1"/>
    <property type="match status" value="1"/>
</dbReference>
<accession>A0A9Q0Y3Q4</accession>
<dbReference type="GO" id="GO:0046872">
    <property type="term" value="F:metal ion binding"/>
    <property type="evidence" value="ECO:0007669"/>
    <property type="project" value="UniProtKB-KW"/>
</dbReference>
<dbReference type="GO" id="GO:0007154">
    <property type="term" value="P:cell communication"/>
    <property type="evidence" value="ECO:0007669"/>
    <property type="project" value="InterPro"/>
</dbReference>
<evidence type="ECO:0000256" key="12">
    <source>
        <dbReference type="ARBA" id="ARBA00022860"/>
    </source>
</evidence>
<dbReference type="GO" id="GO:0042383">
    <property type="term" value="C:sarcolemma"/>
    <property type="evidence" value="ECO:0007669"/>
    <property type="project" value="TreeGrafter"/>
</dbReference>
<dbReference type="InterPro" id="IPR004837">
    <property type="entry name" value="NaCa_Exmemb"/>
</dbReference>
<dbReference type="InterPro" id="IPR003644">
    <property type="entry name" value="Calx_beta"/>
</dbReference>
<dbReference type="Pfam" id="PF01699">
    <property type="entry name" value="Na_Ca_ex"/>
    <property type="match status" value="2"/>
</dbReference>
<dbReference type="GO" id="GO:0098703">
    <property type="term" value="P:calcium ion import across plasma membrane"/>
    <property type="evidence" value="ECO:0007669"/>
    <property type="project" value="TreeGrafter"/>
</dbReference>
<feature type="transmembrane region" description="Helical" evidence="20">
    <location>
        <begin position="199"/>
        <end position="222"/>
    </location>
</feature>
<dbReference type="Gene3D" id="2.60.40.2030">
    <property type="match status" value="2"/>
</dbReference>
<feature type="transmembrane region" description="Helical" evidence="20">
    <location>
        <begin position="74"/>
        <end position="92"/>
    </location>
</feature>
<keyword evidence="9 21" id="KW-0732">Signal</keyword>
<dbReference type="FunFam" id="1.20.1420.30:FF:000001">
    <property type="entry name" value="sodium/calcium exchanger 1 isoform X1"/>
    <property type="match status" value="1"/>
</dbReference>
<keyword evidence="12" id="KW-0112">Calmodulin-binding</keyword>
<protein>
    <recommendedName>
        <fullName evidence="22">J domain-containing protein</fullName>
    </recommendedName>
</protein>
<keyword evidence="17" id="KW-0325">Glycoprotein</keyword>
<dbReference type="Pfam" id="PF03160">
    <property type="entry name" value="Calx-beta"/>
    <property type="match status" value="1"/>
</dbReference>
<evidence type="ECO:0000313" key="24">
    <source>
        <dbReference type="Proteomes" id="UP001142489"/>
    </source>
</evidence>
<dbReference type="FunFam" id="1.20.1420.30:FF:000003">
    <property type="entry name" value="sodium/calcium exchanger 1 isoform X1"/>
    <property type="match status" value="1"/>
</dbReference>
<feature type="transmembrane region" description="Helical" evidence="20">
    <location>
        <begin position="162"/>
        <end position="187"/>
    </location>
</feature>
<keyword evidence="4" id="KW-0050">Antiport</keyword>
<feature type="signal peptide" evidence="21">
    <location>
        <begin position="1"/>
        <end position="31"/>
    </location>
</feature>
<keyword evidence="6" id="KW-0109">Calcium transport</keyword>
<dbReference type="AlphaFoldDB" id="A0A9Q0Y3Q4"/>
<keyword evidence="24" id="KW-1185">Reference proteome</keyword>
<evidence type="ECO:0000313" key="23">
    <source>
        <dbReference type="EMBL" id="KAJ7341227.1"/>
    </source>
</evidence>
<evidence type="ECO:0000256" key="15">
    <source>
        <dbReference type="ARBA" id="ARBA00023065"/>
    </source>
</evidence>
<dbReference type="InterPro" id="IPR032452">
    <property type="entry name" value="Na_Ca_Ex_C-exten"/>
</dbReference>
<feature type="transmembrane region" description="Helical" evidence="20">
    <location>
        <begin position="228"/>
        <end position="248"/>
    </location>
</feature>
<dbReference type="SMART" id="SM00237">
    <property type="entry name" value="Calx_beta"/>
    <property type="match status" value="2"/>
</dbReference>
<evidence type="ECO:0000256" key="3">
    <source>
        <dbReference type="ARBA" id="ARBA00022448"/>
    </source>
</evidence>
<keyword evidence="3" id="KW-0813">Transport</keyword>
<dbReference type="FunFam" id="2.60.40.2030:FF:000002">
    <property type="entry name" value="sodium/calcium exchanger 3 isoform X1"/>
    <property type="match status" value="1"/>
</dbReference>
<evidence type="ECO:0000256" key="9">
    <source>
        <dbReference type="ARBA" id="ARBA00022729"/>
    </source>
</evidence>
<comment type="subcellular location">
    <subcellularLocation>
        <location evidence="1">Cell membrane</location>
        <topology evidence="1">Multi-pass membrane protein</topology>
    </subcellularLocation>
</comment>
<feature type="transmembrane region" description="Helical" evidence="20">
    <location>
        <begin position="909"/>
        <end position="928"/>
    </location>
</feature>
<evidence type="ECO:0000256" key="16">
    <source>
        <dbReference type="ARBA" id="ARBA00023136"/>
    </source>
</evidence>
<evidence type="ECO:0000256" key="20">
    <source>
        <dbReference type="SAM" id="Phobius"/>
    </source>
</evidence>
<dbReference type="InterPro" id="IPR038081">
    <property type="entry name" value="CalX-like_sf"/>
</dbReference>
<evidence type="ECO:0000256" key="10">
    <source>
        <dbReference type="ARBA" id="ARBA00022737"/>
    </source>
</evidence>
<comment type="catalytic activity">
    <reaction evidence="19">
        <text>Ca(2+)(in) + 3 Na(+)(out) = Ca(2+)(out) + 3 Na(+)(in)</text>
        <dbReference type="Rhea" id="RHEA:69955"/>
        <dbReference type="ChEBI" id="CHEBI:29101"/>
        <dbReference type="ChEBI" id="CHEBI:29108"/>
    </reaction>
</comment>
<reference evidence="23" key="1">
    <citation type="journal article" date="2023" name="DNA Res.">
        <title>Chromosome-level genome assembly of Phrynocephalus forsythii using third-generation DNA sequencing and Hi-C analysis.</title>
        <authorList>
            <person name="Qi Y."/>
            <person name="Zhao W."/>
            <person name="Zhao Y."/>
            <person name="Niu C."/>
            <person name="Cao S."/>
            <person name="Zhang Y."/>
        </authorList>
    </citation>
    <scope>NUCLEOTIDE SEQUENCE</scope>
    <source>
        <tissue evidence="23">Muscle</tissue>
    </source>
</reference>
<dbReference type="EMBL" id="JAPFRF010000002">
    <property type="protein sequence ID" value="KAJ7341227.1"/>
    <property type="molecule type" value="Genomic_DNA"/>
</dbReference>
<gene>
    <name evidence="23" type="ORF">JRQ81_005089</name>
</gene>
<dbReference type="Pfam" id="PF16494">
    <property type="entry name" value="Na_Ca_ex_C"/>
    <property type="match status" value="1"/>
</dbReference>
<evidence type="ECO:0000256" key="21">
    <source>
        <dbReference type="SAM" id="SignalP"/>
    </source>
</evidence>
<feature type="domain" description="J" evidence="22">
    <location>
        <begin position="301"/>
        <end position="364"/>
    </location>
</feature>
<keyword evidence="7 20" id="KW-0812">Transmembrane</keyword>
<evidence type="ECO:0000256" key="5">
    <source>
        <dbReference type="ARBA" id="ARBA00022475"/>
    </source>
</evidence>
<keyword evidence="16 20" id="KW-0472">Membrane</keyword>
<dbReference type="NCBIfam" id="TIGR00845">
    <property type="entry name" value="caca"/>
    <property type="match status" value="1"/>
</dbReference>
<dbReference type="InterPro" id="IPR044880">
    <property type="entry name" value="NCX_ion-bd_dom_sf"/>
</dbReference>
<evidence type="ECO:0000256" key="7">
    <source>
        <dbReference type="ARBA" id="ARBA00022692"/>
    </source>
</evidence>
<dbReference type="InterPro" id="IPR051171">
    <property type="entry name" value="CaCA"/>
</dbReference>
<evidence type="ECO:0000256" key="14">
    <source>
        <dbReference type="ARBA" id="ARBA00023053"/>
    </source>
</evidence>
<dbReference type="PRINTS" id="PR01259">
    <property type="entry name" value="NACAEXCHNGR"/>
</dbReference>
<evidence type="ECO:0000256" key="4">
    <source>
        <dbReference type="ARBA" id="ARBA00022449"/>
    </source>
</evidence>
<dbReference type="GO" id="GO:0005432">
    <property type="term" value="F:calcium:sodium antiporter activity"/>
    <property type="evidence" value="ECO:0007669"/>
    <property type="project" value="InterPro"/>
</dbReference>
<evidence type="ECO:0000256" key="17">
    <source>
        <dbReference type="ARBA" id="ARBA00023180"/>
    </source>
</evidence>
<dbReference type="PANTHER" id="PTHR11878">
    <property type="entry name" value="SODIUM/CALCIUM EXCHANGER"/>
    <property type="match status" value="1"/>
</dbReference>
<keyword evidence="11" id="KW-0106">Calcium</keyword>
<feature type="transmembrane region" description="Helical" evidence="20">
    <location>
        <begin position="759"/>
        <end position="783"/>
    </location>
</feature>
<dbReference type="PROSITE" id="PS50076">
    <property type="entry name" value="DNAJ_2"/>
    <property type="match status" value="1"/>
</dbReference>
<dbReference type="SUPFAM" id="SSF141072">
    <property type="entry name" value="CalX-like"/>
    <property type="match status" value="2"/>
</dbReference>
<keyword evidence="10" id="KW-0677">Repeat</keyword>
<proteinExistence type="inferred from homology"/>
<dbReference type="Proteomes" id="UP001142489">
    <property type="component" value="Unassembled WGS sequence"/>
</dbReference>
<comment type="caution">
    <text evidence="23">The sequence shown here is derived from an EMBL/GenBank/DDBJ whole genome shotgun (WGS) entry which is preliminary data.</text>
</comment>
<dbReference type="PANTHER" id="PTHR11878:SF6">
    <property type="entry name" value="SODIUM_CALCIUM EXCHANGER 1"/>
    <property type="match status" value="1"/>
</dbReference>
<evidence type="ECO:0000259" key="22">
    <source>
        <dbReference type="PROSITE" id="PS50076"/>
    </source>
</evidence>
<feature type="chain" id="PRO_5040186702" description="J domain-containing protein" evidence="21">
    <location>
        <begin position="32"/>
        <end position="934"/>
    </location>
</feature>
<keyword evidence="13 20" id="KW-1133">Transmembrane helix</keyword>
<keyword evidence="5" id="KW-1003">Cell membrane</keyword>
<evidence type="ECO:0000256" key="1">
    <source>
        <dbReference type="ARBA" id="ARBA00004651"/>
    </source>
</evidence>
<keyword evidence="15" id="KW-0406">Ion transport</keyword>
<dbReference type="Gene3D" id="1.20.1420.30">
    <property type="entry name" value="NCX, central ion-binding region"/>
    <property type="match status" value="2"/>
</dbReference>
<dbReference type="InterPro" id="IPR001623">
    <property type="entry name" value="DnaJ_domain"/>
</dbReference>
<feature type="transmembrane region" description="Helical" evidence="20">
    <location>
        <begin position="868"/>
        <end position="888"/>
    </location>
</feature>
<comment type="similarity">
    <text evidence="2">Belongs to the Ca(2+):cation antiporter (CaCA) (TC 2.A.19) family. SLC8 subfamily.</text>
</comment>
<keyword evidence="14" id="KW-0915">Sodium</keyword>